<reference evidence="2" key="1">
    <citation type="journal article" date="2020" name="Fungal Divers.">
        <title>Resolving the Mortierellaceae phylogeny through synthesis of multi-gene phylogenetics and phylogenomics.</title>
        <authorList>
            <person name="Vandepol N."/>
            <person name="Liber J."/>
            <person name="Desiro A."/>
            <person name="Na H."/>
            <person name="Kennedy M."/>
            <person name="Barry K."/>
            <person name="Grigoriev I.V."/>
            <person name="Miller A.N."/>
            <person name="O'Donnell K."/>
            <person name="Stajich J.E."/>
            <person name="Bonito G."/>
        </authorList>
    </citation>
    <scope>NUCLEOTIDE SEQUENCE</scope>
    <source>
        <strain evidence="2">MES-2147</strain>
    </source>
</reference>
<evidence type="ECO:0000313" key="3">
    <source>
        <dbReference type="Proteomes" id="UP000749646"/>
    </source>
</evidence>
<dbReference type="OrthoDB" id="433474at2759"/>
<dbReference type="SUPFAM" id="SSF53474">
    <property type="entry name" value="alpha/beta-Hydrolases"/>
    <property type="match status" value="1"/>
</dbReference>
<feature type="non-terminal residue" evidence="2">
    <location>
        <position position="1"/>
    </location>
</feature>
<dbReference type="Proteomes" id="UP000749646">
    <property type="component" value="Unassembled WGS sequence"/>
</dbReference>
<gene>
    <name evidence="2" type="ORF">BGZ65_003662</name>
</gene>
<dbReference type="Pfam" id="PF07859">
    <property type="entry name" value="Abhydrolase_3"/>
    <property type="match status" value="1"/>
</dbReference>
<comment type="caution">
    <text evidence="2">The sequence shown here is derived from an EMBL/GenBank/DDBJ whole genome shotgun (WGS) entry which is preliminary data.</text>
</comment>
<dbReference type="InterPro" id="IPR029058">
    <property type="entry name" value="AB_hydrolase_fold"/>
</dbReference>
<sequence length="121" mass="13272">DLPDDYISNRGGLIYTEAYTQNMAKVRLSPYCSPISADTLSGMPPMLIFIGGVETLRSSIERFVEKASAEGVDLEVHLKEGQAHDYALIKEIAGPKLVAEADQIIAKFVAQVRNRYLGLSN</sequence>
<proteinExistence type="predicted"/>
<dbReference type="InterPro" id="IPR013094">
    <property type="entry name" value="AB_hydrolase_3"/>
</dbReference>
<dbReference type="GO" id="GO:0016787">
    <property type="term" value="F:hydrolase activity"/>
    <property type="evidence" value="ECO:0007669"/>
    <property type="project" value="InterPro"/>
</dbReference>
<name>A0A9P6LT08_9FUNG</name>
<evidence type="ECO:0000259" key="1">
    <source>
        <dbReference type="Pfam" id="PF07859"/>
    </source>
</evidence>
<feature type="domain" description="Alpha/beta hydrolase fold-3" evidence="1">
    <location>
        <begin position="10"/>
        <end position="87"/>
    </location>
</feature>
<dbReference type="EMBL" id="JAAAHW010009908">
    <property type="protein sequence ID" value="KAF9934624.1"/>
    <property type="molecule type" value="Genomic_DNA"/>
</dbReference>
<organism evidence="2 3">
    <name type="scientific">Modicella reniformis</name>
    <dbReference type="NCBI Taxonomy" id="1440133"/>
    <lineage>
        <taxon>Eukaryota</taxon>
        <taxon>Fungi</taxon>
        <taxon>Fungi incertae sedis</taxon>
        <taxon>Mucoromycota</taxon>
        <taxon>Mortierellomycotina</taxon>
        <taxon>Mortierellomycetes</taxon>
        <taxon>Mortierellales</taxon>
        <taxon>Mortierellaceae</taxon>
        <taxon>Modicella</taxon>
    </lineage>
</organism>
<dbReference type="AlphaFoldDB" id="A0A9P6LT08"/>
<protein>
    <recommendedName>
        <fullName evidence="1">Alpha/beta hydrolase fold-3 domain-containing protein</fullName>
    </recommendedName>
</protein>
<dbReference type="Gene3D" id="3.40.50.1820">
    <property type="entry name" value="alpha/beta hydrolase"/>
    <property type="match status" value="1"/>
</dbReference>
<evidence type="ECO:0000313" key="2">
    <source>
        <dbReference type="EMBL" id="KAF9934624.1"/>
    </source>
</evidence>
<accession>A0A9P6LT08</accession>
<keyword evidence="3" id="KW-1185">Reference proteome</keyword>